<dbReference type="Pfam" id="PF00083">
    <property type="entry name" value="Sugar_tr"/>
    <property type="match status" value="1"/>
</dbReference>
<dbReference type="AlphaFoldDB" id="G0QJV4"/>
<feature type="transmembrane region" description="Helical" evidence="5">
    <location>
        <begin position="457"/>
        <end position="474"/>
    </location>
</feature>
<evidence type="ECO:0000259" key="6">
    <source>
        <dbReference type="PROSITE" id="PS50850"/>
    </source>
</evidence>
<feature type="transmembrane region" description="Helical" evidence="5">
    <location>
        <begin position="303"/>
        <end position="323"/>
    </location>
</feature>
<gene>
    <name evidence="7" type="ORF">IMG5_009410</name>
</gene>
<dbReference type="GO" id="GO:0016491">
    <property type="term" value="F:oxidoreductase activity"/>
    <property type="evidence" value="ECO:0007669"/>
    <property type="project" value="UniProtKB-KW"/>
</dbReference>
<dbReference type="OrthoDB" id="290260at2759"/>
<evidence type="ECO:0000256" key="5">
    <source>
        <dbReference type="SAM" id="Phobius"/>
    </source>
</evidence>
<feature type="transmembrane region" description="Helical" evidence="5">
    <location>
        <begin position="335"/>
        <end position="356"/>
    </location>
</feature>
<evidence type="ECO:0000256" key="1">
    <source>
        <dbReference type="ARBA" id="ARBA00004141"/>
    </source>
</evidence>
<feature type="transmembrane region" description="Helical" evidence="5">
    <location>
        <begin position="225"/>
        <end position="244"/>
    </location>
</feature>
<feature type="transmembrane region" description="Helical" evidence="5">
    <location>
        <begin position="138"/>
        <end position="156"/>
    </location>
</feature>
<dbReference type="OMA" id="NYWCRIP"/>
<dbReference type="SUPFAM" id="SSF103473">
    <property type="entry name" value="MFS general substrate transporter"/>
    <property type="match status" value="1"/>
</dbReference>
<feature type="domain" description="Major facilitator superfamily (MFS) profile" evidence="6">
    <location>
        <begin position="64"/>
        <end position="478"/>
    </location>
</feature>
<accession>G0QJV4</accession>
<dbReference type="InterPro" id="IPR036259">
    <property type="entry name" value="MFS_trans_sf"/>
</dbReference>
<dbReference type="RefSeq" id="XP_004039809.1">
    <property type="nucleotide sequence ID" value="XM_004039761.1"/>
</dbReference>
<name>G0QJV4_ICHMU</name>
<feature type="transmembrane region" description="Helical" evidence="5">
    <location>
        <begin position="114"/>
        <end position="131"/>
    </location>
</feature>
<dbReference type="PROSITE" id="PS50850">
    <property type="entry name" value="MFS"/>
    <property type="match status" value="1"/>
</dbReference>
<feature type="transmembrane region" description="Helical" evidence="5">
    <location>
        <begin position="162"/>
        <end position="185"/>
    </location>
</feature>
<evidence type="ECO:0000256" key="3">
    <source>
        <dbReference type="ARBA" id="ARBA00022989"/>
    </source>
</evidence>
<keyword evidence="7" id="KW-0560">Oxidoreductase</keyword>
<comment type="subcellular location">
    <subcellularLocation>
        <location evidence="1">Membrane</location>
        <topology evidence="1">Multi-pass membrane protein</topology>
    </subcellularLocation>
</comment>
<dbReference type="PANTHER" id="PTHR24064">
    <property type="entry name" value="SOLUTE CARRIER FAMILY 22 MEMBER"/>
    <property type="match status" value="1"/>
</dbReference>
<keyword evidence="2 5" id="KW-0812">Transmembrane</keyword>
<dbReference type="InterPro" id="IPR005828">
    <property type="entry name" value="MFS_sugar_transport-like"/>
</dbReference>
<keyword evidence="3 5" id="KW-1133">Transmembrane helix</keyword>
<sequence length="502" mass="58985">MENIKSLFLYKSQYNKQQWYIIFQQLKYINIKNQTLSALFVVQIYKEPYFICKNQQLCNEYNGACEEKSNIDYLNSYKSATLEYGLYCENRQKKLKQKIKINNIKRQLRLDGQALFFLGGFLGFFIISSLCDNFGRQISLRICIIVFFFGAFFQYLSNSYILLNFGNFLLGFASNPNLVLVNIYFNEISPNCKKQPYLLTIYCVYGFTEILYFLSSFYINNWRNLMLFVLIIPSLLTFWLIIFIKETPKYLMKTNTEKAFQILKYIGSFNGLELDIKVEQLEVFPTIQRQVYYFWDLFRYKSLRFNTIIFSLQAVFLSFQYYGIMFVSDLVGIEYGINTFFIGISETIGFTFNLFLVENRSRKKLYIGYQILACIGFFIFLLFDSTTNQYQQLVFMCVIKMFLGNQFNIFYLQTTEIFPSSIITIAIGFILAMGSVGAALIPYFLDFGNIQGLSLNIIFLVVGIVSLIFSFLGIETLNLQTQDYILEEYENCQYSEIINKEK</sequence>
<dbReference type="InterPro" id="IPR020846">
    <property type="entry name" value="MFS_dom"/>
</dbReference>
<proteinExistence type="predicted"/>
<dbReference type="EC" id="1.6.5.3" evidence="7"/>
<feature type="transmembrane region" description="Helical" evidence="5">
    <location>
        <begin position="197"/>
        <end position="219"/>
    </location>
</feature>
<organism evidence="7 8">
    <name type="scientific">Ichthyophthirius multifiliis</name>
    <name type="common">White spot disease agent</name>
    <name type="synonym">Ich</name>
    <dbReference type="NCBI Taxonomy" id="5932"/>
    <lineage>
        <taxon>Eukaryota</taxon>
        <taxon>Sar</taxon>
        <taxon>Alveolata</taxon>
        <taxon>Ciliophora</taxon>
        <taxon>Intramacronucleata</taxon>
        <taxon>Oligohymenophorea</taxon>
        <taxon>Hymenostomatida</taxon>
        <taxon>Ophryoglenina</taxon>
        <taxon>Ichthyophthirius</taxon>
    </lineage>
</organism>
<evidence type="ECO:0000256" key="4">
    <source>
        <dbReference type="ARBA" id="ARBA00023136"/>
    </source>
</evidence>
<dbReference type="GO" id="GO:0016020">
    <property type="term" value="C:membrane"/>
    <property type="evidence" value="ECO:0007669"/>
    <property type="project" value="UniProtKB-SubCell"/>
</dbReference>
<protein>
    <submittedName>
        <fullName evidence="7">Major facilitator superfamily protein, putative</fullName>
        <ecNumber evidence="7">1.6.5.3</ecNumber>
    </submittedName>
</protein>
<feature type="transmembrane region" description="Helical" evidence="5">
    <location>
        <begin position="422"/>
        <end position="445"/>
    </location>
</feature>
<dbReference type="STRING" id="857967.G0QJV4"/>
<keyword evidence="8" id="KW-1185">Reference proteome</keyword>
<dbReference type="Gene3D" id="1.20.1250.20">
    <property type="entry name" value="MFS general substrate transporter like domains"/>
    <property type="match status" value="1"/>
</dbReference>
<evidence type="ECO:0000256" key="2">
    <source>
        <dbReference type="ARBA" id="ARBA00022692"/>
    </source>
</evidence>
<evidence type="ECO:0000313" key="7">
    <source>
        <dbReference type="EMBL" id="EGR34505.1"/>
    </source>
</evidence>
<reference evidence="7 8" key="1">
    <citation type="submission" date="2011-07" db="EMBL/GenBank/DDBJ databases">
        <authorList>
            <person name="Coyne R."/>
            <person name="Brami D."/>
            <person name="Johnson J."/>
            <person name="Hostetler J."/>
            <person name="Hannick L."/>
            <person name="Clark T."/>
            <person name="Cassidy-Hanley D."/>
            <person name="Inman J."/>
        </authorList>
    </citation>
    <scope>NUCLEOTIDE SEQUENCE [LARGE SCALE GENOMIC DNA]</scope>
    <source>
        <strain evidence="7 8">G5</strain>
    </source>
</reference>
<dbReference type="EMBL" id="GL983097">
    <property type="protein sequence ID" value="EGR34505.1"/>
    <property type="molecule type" value="Genomic_DNA"/>
</dbReference>
<evidence type="ECO:0000313" key="8">
    <source>
        <dbReference type="Proteomes" id="UP000008983"/>
    </source>
</evidence>
<keyword evidence="4 5" id="KW-0472">Membrane</keyword>
<dbReference type="eggNOG" id="KOG0255">
    <property type="taxonomic scope" value="Eukaryota"/>
</dbReference>
<dbReference type="InParanoid" id="G0QJV4"/>
<dbReference type="GeneID" id="14910698"/>
<dbReference type="GO" id="GO:0022857">
    <property type="term" value="F:transmembrane transporter activity"/>
    <property type="evidence" value="ECO:0007669"/>
    <property type="project" value="InterPro"/>
</dbReference>
<feature type="transmembrane region" description="Helical" evidence="5">
    <location>
        <begin position="365"/>
        <end position="383"/>
    </location>
</feature>
<dbReference type="Proteomes" id="UP000008983">
    <property type="component" value="Unassembled WGS sequence"/>
</dbReference>